<dbReference type="SUPFAM" id="SSF55729">
    <property type="entry name" value="Acyl-CoA N-acyltransferases (Nat)"/>
    <property type="match status" value="1"/>
</dbReference>
<evidence type="ECO:0000256" key="1">
    <source>
        <dbReference type="ARBA" id="ARBA00022679"/>
    </source>
</evidence>
<dbReference type="Gene3D" id="3.40.630.30">
    <property type="match status" value="1"/>
</dbReference>
<keyword evidence="2" id="KW-0012">Acyltransferase</keyword>
<organism evidence="6 7">
    <name type="scientific">Streptomyces piniterrae</name>
    <dbReference type="NCBI Taxonomy" id="2571125"/>
    <lineage>
        <taxon>Bacteria</taxon>
        <taxon>Bacillati</taxon>
        <taxon>Actinomycetota</taxon>
        <taxon>Actinomycetes</taxon>
        <taxon>Kitasatosporales</taxon>
        <taxon>Streptomycetaceae</taxon>
        <taxon>Streptomyces</taxon>
    </lineage>
</organism>
<evidence type="ECO:0000256" key="4">
    <source>
        <dbReference type="SAM" id="MobiDB-lite"/>
    </source>
</evidence>
<dbReference type="PANTHER" id="PTHR43792">
    <property type="entry name" value="GNAT FAMILY, PUTATIVE (AFU_ORTHOLOGUE AFUA_3G00765)-RELATED-RELATED"/>
    <property type="match status" value="1"/>
</dbReference>
<dbReference type="GO" id="GO:0008999">
    <property type="term" value="F:protein-N-terminal-alanine acetyltransferase activity"/>
    <property type="evidence" value="ECO:0007669"/>
    <property type="project" value="TreeGrafter"/>
</dbReference>
<name>A0A4U0NVQ8_9ACTN</name>
<dbReference type="InterPro" id="IPR051531">
    <property type="entry name" value="N-acetyltransferase"/>
</dbReference>
<dbReference type="EMBL" id="SUMB01000001">
    <property type="protein sequence ID" value="TJZ58817.1"/>
    <property type="molecule type" value="Genomic_DNA"/>
</dbReference>
<dbReference type="InterPro" id="IPR016181">
    <property type="entry name" value="Acyl_CoA_acyltransferase"/>
</dbReference>
<dbReference type="RefSeq" id="WP_136737769.1">
    <property type="nucleotide sequence ID" value="NZ_SUMB01000001.1"/>
</dbReference>
<dbReference type="PROSITE" id="PS51186">
    <property type="entry name" value="GNAT"/>
    <property type="match status" value="1"/>
</dbReference>
<dbReference type="AlphaFoldDB" id="A0A4U0NVQ8"/>
<sequence length="230" mass="24815">MITASAQLTPDVLMRPATPEDATGLARAYRRSRAHLHPWEPDRDDAFFTPAGQAERLRLHLAEQRAGRMMPWVLVRTTPETVPGIDTPDEACAVSGRGTQQRRPDSGTATGPDSAPEAKSAPEPHIVGAITLSDIALGPFRSAGVGYWIAADHVGHGLATAAVNQVCATADRALGLHRLEAGTLVDNVASQRVLAKCGFTPYGTAAHYLHINGAWRDHRLFQKILNDRRP</sequence>
<dbReference type="InterPro" id="IPR000182">
    <property type="entry name" value="GNAT_dom"/>
</dbReference>
<comment type="similarity">
    <text evidence="3">Belongs to the acetyltransferase family. RimJ subfamily.</text>
</comment>
<evidence type="ECO:0000313" key="6">
    <source>
        <dbReference type="EMBL" id="TJZ58817.1"/>
    </source>
</evidence>
<evidence type="ECO:0000256" key="2">
    <source>
        <dbReference type="ARBA" id="ARBA00023315"/>
    </source>
</evidence>
<dbReference type="Pfam" id="PF13302">
    <property type="entry name" value="Acetyltransf_3"/>
    <property type="match status" value="1"/>
</dbReference>
<evidence type="ECO:0000256" key="3">
    <source>
        <dbReference type="ARBA" id="ARBA00038502"/>
    </source>
</evidence>
<keyword evidence="7" id="KW-1185">Reference proteome</keyword>
<gene>
    <name evidence="6" type="ORF">FCH28_01255</name>
</gene>
<comment type="caution">
    <text evidence="6">The sequence shown here is derived from an EMBL/GenBank/DDBJ whole genome shotgun (WGS) entry which is preliminary data.</text>
</comment>
<evidence type="ECO:0000313" key="7">
    <source>
        <dbReference type="Proteomes" id="UP000308697"/>
    </source>
</evidence>
<evidence type="ECO:0000259" key="5">
    <source>
        <dbReference type="PROSITE" id="PS51186"/>
    </source>
</evidence>
<feature type="domain" description="N-acetyltransferase" evidence="5">
    <location>
        <begin position="123"/>
        <end position="222"/>
    </location>
</feature>
<feature type="compositionally biased region" description="Polar residues" evidence="4">
    <location>
        <begin position="97"/>
        <end position="111"/>
    </location>
</feature>
<accession>A0A4U0NVQ8</accession>
<dbReference type="Proteomes" id="UP000308697">
    <property type="component" value="Unassembled WGS sequence"/>
</dbReference>
<dbReference type="GO" id="GO:0005737">
    <property type="term" value="C:cytoplasm"/>
    <property type="evidence" value="ECO:0007669"/>
    <property type="project" value="TreeGrafter"/>
</dbReference>
<feature type="region of interest" description="Disordered" evidence="4">
    <location>
        <begin position="80"/>
        <end position="122"/>
    </location>
</feature>
<protein>
    <submittedName>
        <fullName evidence="6">GNAT family N-acetyltransferase</fullName>
    </submittedName>
</protein>
<reference evidence="6 7" key="1">
    <citation type="submission" date="2019-04" db="EMBL/GenBank/DDBJ databases">
        <title>Streptomyces piniterrae sp. nov., a heliquinomycin-producing actinomycete isolated from rhizosphere soil of Pinus yunnanensis.</title>
        <authorList>
            <person name="Zhuang X."/>
            <person name="Zhao J."/>
        </authorList>
    </citation>
    <scope>NUCLEOTIDE SEQUENCE [LARGE SCALE GENOMIC DNA]</scope>
    <source>
        <strain evidence="7">jys28</strain>
    </source>
</reference>
<keyword evidence="1 6" id="KW-0808">Transferase</keyword>
<dbReference type="OrthoDB" id="5242221at2"/>
<dbReference type="PANTHER" id="PTHR43792:SF8">
    <property type="entry name" value="[RIBOSOMAL PROTEIN US5]-ALANINE N-ACETYLTRANSFERASE"/>
    <property type="match status" value="1"/>
</dbReference>
<proteinExistence type="inferred from homology"/>